<reference evidence="1 2" key="1">
    <citation type="submission" date="2017-05" db="EMBL/GenBank/DDBJ databases">
        <authorList>
            <person name="Varghese N."/>
            <person name="Submissions S."/>
        </authorList>
    </citation>
    <scope>NUCLEOTIDE SEQUENCE [LARGE SCALE GENOMIC DNA]</scope>
    <source>
        <strain evidence="1 2">DSM 26001</strain>
    </source>
</reference>
<keyword evidence="2" id="KW-1185">Reference proteome</keyword>
<organism evidence="1 2">
    <name type="scientific">Noviherbaspirillum suwonense</name>
    <dbReference type="NCBI Taxonomy" id="1224511"/>
    <lineage>
        <taxon>Bacteria</taxon>
        <taxon>Pseudomonadati</taxon>
        <taxon>Pseudomonadota</taxon>
        <taxon>Betaproteobacteria</taxon>
        <taxon>Burkholderiales</taxon>
        <taxon>Oxalobacteraceae</taxon>
        <taxon>Noviherbaspirillum</taxon>
    </lineage>
</organism>
<proteinExistence type="predicted"/>
<evidence type="ECO:0008006" key="3">
    <source>
        <dbReference type="Google" id="ProtNLM"/>
    </source>
</evidence>
<dbReference type="InterPro" id="IPR015003">
    <property type="entry name" value="DUF1853"/>
</dbReference>
<dbReference type="EMBL" id="FXUL01000002">
    <property type="protein sequence ID" value="SMP49994.1"/>
    <property type="molecule type" value="Genomic_DNA"/>
</dbReference>
<evidence type="ECO:0000313" key="2">
    <source>
        <dbReference type="Proteomes" id="UP001158049"/>
    </source>
</evidence>
<dbReference type="Pfam" id="PF08907">
    <property type="entry name" value="DUF1853"/>
    <property type="match status" value="1"/>
</dbReference>
<protein>
    <recommendedName>
        <fullName evidence="3">DUF1853 domain-containing protein</fullName>
    </recommendedName>
</protein>
<sequence length="327" mass="35442">MPAVADAVPAFQEGFHQRWAQLADPHVRALAWLIDAPGLLDAEAPQWRGKVAHLGSGAGDAARGWLHGLDREPAALHAHLSFQPFGRLGRYAEKLMTFYLQHLGVLAAHNVQVRASASQAGGAQTIGEFDFLVWRGSDLLHWEFATKFYLLEPAGGGPQRQTDYFVGPNLADSLGAKMDKIFGRQLALSAHPAAQPLLPQPVVAAEALVKGWLFYPDAAYPPLPMPGVAAAHCRGFWCTLPDLGPAARYAVLPRLSWLAPALLPAADTENRGELEARINAHFEGDSMPVLVALLRIEGQQALEVDRGFIVPEGWRERAGKRFGTVPG</sequence>
<evidence type="ECO:0000313" key="1">
    <source>
        <dbReference type="EMBL" id="SMP49994.1"/>
    </source>
</evidence>
<gene>
    <name evidence="1" type="ORF">SAMN06295970_102368</name>
</gene>
<accession>A0ABY1PV75</accession>
<dbReference type="RefSeq" id="WP_283441164.1">
    <property type="nucleotide sequence ID" value="NZ_FXUL01000002.1"/>
</dbReference>
<name>A0ABY1PV75_9BURK</name>
<comment type="caution">
    <text evidence="1">The sequence shown here is derived from an EMBL/GenBank/DDBJ whole genome shotgun (WGS) entry which is preliminary data.</text>
</comment>
<dbReference type="Proteomes" id="UP001158049">
    <property type="component" value="Unassembled WGS sequence"/>
</dbReference>